<dbReference type="InterPro" id="IPR001005">
    <property type="entry name" value="SANT/Myb"/>
</dbReference>
<dbReference type="EMBL" id="JAAARO010000016">
    <property type="protein sequence ID" value="KAF5733826.1"/>
    <property type="molecule type" value="Genomic_DNA"/>
</dbReference>
<gene>
    <name evidence="7" type="ORF">HS088_TW16G00267</name>
</gene>
<reference evidence="7 8" key="1">
    <citation type="journal article" date="2020" name="Nat. Commun.">
        <title>Genome of Tripterygium wilfordii and identification of cytochrome P450 involved in triptolide biosynthesis.</title>
        <authorList>
            <person name="Tu L."/>
            <person name="Su P."/>
            <person name="Zhang Z."/>
            <person name="Gao L."/>
            <person name="Wang J."/>
            <person name="Hu T."/>
            <person name="Zhou J."/>
            <person name="Zhang Y."/>
            <person name="Zhao Y."/>
            <person name="Liu Y."/>
            <person name="Song Y."/>
            <person name="Tong Y."/>
            <person name="Lu Y."/>
            <person name="Yang J."/>
            <person name="Xu C."/>
            <person name="Jia M."/>
            <person name="Peters R.J."/>
            <person name="Huang L."/>
            <person name="Gao W."/>
        </authorList>
    </citation>
    <scope>NUCLEOTIDE SEQUENCE [LARGE SCALE GENOMIC DNA]</scope>
    <source>
        <strain evidence="8">cv. XIE 37</strain>
        <tissue evidence="7">Leaf</tissue>
    </source>
</reference>
<evidence type="ECO:0000256" key="3">
    <source>
        <dbReference type="ARBA" id="ARBA00023242"/>
    </source>
</evidence>
<organism evidence="7 8">
    <name type="scientific">Tripterygium wilfordii</name>
    <name type="common">Thunder God vine</name>
    <dbReference type="NCBI Taxonomy" id="458696"/>
    <lineage>
        <taxon>Eukaryota</taxon>
        <taxon>Viridiplantae</taxon>
        <taxon>Streptophyta</taxon>
        <taxon>Embryophyta</taxon>
        <taxon>Tracheophyta</taxon>
        <taxon>Spermatophyta</taxon>
        <taxon>Magnoliopsida</taxon>
        <taxon>eudicotyledons</taxon>
        <taxon>Gunneridae</taxon>
        <taxon>Pentapetalae</taxon>
        <taxon>rosids</taxon>
        <taxon>fabids</taxon>
        <taxon>Celastrales</taxon>
        <taxon>Celastraceae</taxon>
        <taxon>Tripterygium</taxon>
    </lineage>
</organism>
<feature type="region of interest" description="Disordered" evidence="4">
    <location>
        <begin position="670"/>
        <end position="697"/>
    </location>
</feature>
<dbReference type="PROSITE" id="PS50090">
    <property type="entry name" value="MYB_LIKE"/>
    <property type="match status" value="1"/>
</dbReference>
<comment type="caution">
    <text evidence="7">The sequence shown here is derived from an EMBL/GenBank/DDBJ whole genome shotgun (WGS) entry which is preliminary data.</text>
</comment>
<evidence type="ECO:0000313" key="8">
    <source>
        <dbReference type="Proteomes" id="UP000593562"/>
    </source>
</evidence>
<feature type="domain" description="Myb-like" evidence="5">
    <location>
        <begin position="577"/>
        <end position="632"/>
    </location>
</feature>
<dbReference type="SUPFAM" id="SSF54236">
    <property type="entry name" value="Ubiquitin-like"/>
    <property type="match status" value="1"/>
</dbReference>
<dbReference type="InterPro" id="IPR029071">
    <property type="entry name" value="Ubiquitin-like_domsf"/>
</dbReference>
<dbReference type="CDD" id="cd11660">
    <property type="entry name" value="SANT_TRF"/>
    <property type="match status" value="1"/>
</dbReference>
<protein>
    <submittedName>
        <fullName evidence="7">Uncharacterized protein</fullName>
    </submittedName>
</protein>
<dbReference type="GO" id="GO:0042162">
    <property type="term" value="F:telomeric DNA binding"/>
    <property type="evidence" value="ECO:0007669"/>
    <property type="project" value="UniProtKB-ARBA"/>
</dbReference>
<dbReference type="PANTHER" id="PTHR21717:SF73">
    <property type="entry name" value="TELOMERE-BINDING PROTEIN, PUTATIVE-RELATED"/>
    <property type="match status" value="1"/>
</dbReference>
<evidence type="ECO:0000256" key="1">
    <source>
        <dbReference type="ARBA" id="ARBA00004123"/>
    </source>
</evidence>
<name>A0A7J7CIJ4_TRIWF</name>
<dbReference type="SUPFAM" id="SSF46689">
    <property type="entry name" value="Homeodomain-like"/>
    <property type="match status" value="1"/>
</dbReference>
<feature type="domain" description="HTH myb-type" evidence="6">
    <location>
        <begin position="578"/>
        <end position="636"/>
    </location>
</feature>
<dbReference type="InterPro" id="IPR009057">
    <property type="entry name" value="Homeodomain-like_sf"/>
</dbReference>
<evidence type="ECO:0000256" key="2">
    <source>
        <dbReference type="ARBA" id="ARBA00023125"/>
    </source>
</evidence>
<keyword evidence="8" id="KW-1185">Reference proteome</keyword>
<keyword evidence="3" id="KW-0539">Nucleus</keyword>
<accession>A0A7J7CIJ4</accession>
<dbReference type="InterPro" id="IPR017930">
    <property type="entry name" value="Myb_dom"/>
</dbReference>
<dbReference type="InterPro" id="IPR031105">
    <property type="entry name" value="TRP_plant"/>
</dbReference>
<evidence type="ECO:0000259" key="5">
    <source>
        <dbReference type="PROSITE" id="PS50090"/>
    </source>
</evidence>
<dbReference type="FunCoup" id="A0A7J7CIJ4">
    <property type="interactions" value="1696"/>
</dbReference>
<dbReference type="AlphaFoldDB" id="A0A7J7CIJ4"/>
<dbReference type="SMART" id="SM00717">
    <property type="entry name" value="SANT"/>
    <property type="match status" value="1"/>
</dbReference>
<evidence type="ECO:0000259" key="6">
    <source>
        <dbReference type="PROSITE" id="PS51294"/>
    </source>
</evidence>
<evidence type="ECO:0000313" key="7">
    <source>
        <dbReference type="EMBL" id="KAF5733826.1"/>
    </source>
</evidence>
<proteinExistence type="predicted"/>
<dbReference type="InParanoid" id="A0A7J7CIJ4"/>
<dbReference type="GO" id="GO:0005634">
    <property type="term" value="C:nucleus"/>
    <property type="evidence" value="ECO:0007669"/>
    <property type="project" value="UniProtKB-SubCell"/>
</dbReference>
<dbReference type="Gene3D" id="1.10.246.220">
    <property type="match status" value="1"/>
</dbReference>
<evidence type="ECO:0000256" key="4">
    <source>
        <dbReference type="SAM" id="MobiDB-lite"/>
    </source>
</evidence>
<feature type="compositionally biased region" description="Polar residues" evidence="4">
    <location>
        <begin position="357"/>
        <end position="368"/>
    </location>
</feature>
<dbReference type="PANTHER" id="PTHR21717">
    <property type="entry name" value="TELOMERIC REPEAT BINDING PROTEIN"/>
    <property type="match status" value="1"/>
</dbReference>
<sequence>MPEMELKKRIHYGFNGFQVPTIPKAPRSARGRCPLKKTVDDGQICAFEMLASLAGKLLEESESSSASSIASEGNDLPLISDAVIKQEQKDENEPLIADCLNHGSCEESAFVPELGLRKRDGKCFLKEIPADECDSILERASITRNSDFSEKLSSDVKSVICKIETTSGDFRGVTEGGSPDLVESCDGKLENRFGRQQEAEKLVAGYMTMNIANGSKYPMDLCLEFPALVNLGSKVELPTCLDPVPDASFTRHRNGVKLGSRDDDEKFLRCSKFSTNIKAFRALTRTGGRRIRKLLTSKYWKVPPKLKDYDTEETDGGLKPFLCHKRKIYQNRGRCQYNSLYKRRKISDRSSVMISDGGFSSDSVSNSPDKGLKREKNGGNGVSPGVMGHQATFHSKDSHVKLSIKSFRVPELFIEVPETATVGSLKRTVMEAVSSILGDGLHVGVVLRGKKVRNDNRTLSQTGISCKDNLDSLDFTLEPKTVQAPPPVCAADPCDTSQLVSRSPENPIFYSGNSDALPNPTSLTNSGNNVECNNESVTSDADTTVDHSRALVPVPAMNIEALAMVPANQKPRRSEIVQRRTRRPFSVAEVEALVHAVEELGTGRWRDVKLRAFEDADHRTYVDLKDKWKTLFHTAKIAPQQRRGEPVPQELLDRVLAAHAYWSHHQMKQHAKLHPGIPSVTETHPEKERTEGIPLIV</sequence>
<dbReference type="Pfam" id="PF23603">
    <property type="entry name" value="Ubiquitin_TPR1"/>
    <property type="match status" value="1"/>
</dbReference>
<feature type="region of interest" description="Disordered" evidence="4">
    <location>
        <begin position="357"/>
        <end position="384"/>
    </location>
</feature>
<dbReference type="PROSITE" id="PS51294">
    <property type="entry name" value="HTH_MYB"/>
    <property type="match status" value="1"/>
</dbReference>
<dbReference type="Proteomes" id="UP000593562">
    <property type="component" value="Unassembled WGS sequence"/>
</dbReference>
<dbReference type="OrthoDB" id="2020981at2759"/>
<keyword evidence="2" id="KW-0238">DNA-binding</keyword>
<dbReference type="InterPro" id="IPR057625">
    <property type="entry name" value="TPR1-6-like_ubiquitin"/>
</dbReference>
<comment type="subcellular location">
    <subcellularLocation>
        <location evidence="1">Nucleus</location>
    </subcellularLocation>
</comment>